<reference evidence="9 10" key="1">
    <citation type="submission" date="2024-04" db="EMBL/GenBank/DDBJ databases">
        <title>Tritrichomonas musculus Genome.</title>
        <authorList>
            <person name="Alves-Ferreira E."/>
            <person name="Grigg M."/>
            <person name="Lorenzi H."/>
            <person name="Galac M."/>
        </authorList>
    </citation>
    <scope>NUCLEOTIDE SEQUENCE [LARGE SCALE GENOMIC DNA]</scope>
    <source>
        <strain evidence="9 10">EAF2021</strain>
    </source>
</reference>
<dbReference type="SMART" id="SM00119">
    <property type="entry name" value="HECTc"/>
    <property type="match status" value="1"/>
</dbReference>
<feature type="region of interest" description="Disordered" evidence="7">
    <location>
        <begin position="285"/>
        <end position="339"/>
    </location>
</feature>
<accession>A0ABR2JKW5</accession>
<evidence type="ECO:0000313" key="9">
    <source>
        <dbReference type="EMBL" id="KAK8878385.1"/>
    </source>
</evidence>
<evidence type="ECO:0000256" key="5">
    <source>
        <dbReference type="ARBA" id="ARBA00022786"/>
    </source>
</evidence>
<dbReference type="Gene3D" id="1.25.10.10">
    <property type="entry name" value="Leucine-rich Repeat Variant"/>
    <property type="match status" value="1"/>
</dbReference>
<dbReference type="InterPro" id="IPR011989">
    <property type="entry name" value="ARM-like"/>
</dbReference>
<protein>
    <recommendedName>
        <fullName evidence="3">HECT-type E3 ubiquitin transferase</fullName>
        <ecNumber evidence="3">2.3.2.26</ecNumber>
    </recommendedName>
</protein>
<evidence type="ECO:0000313" key="10">
    <source>
        <dbReference type="Proteomes" id="UP001470230"/>
    </source>
</evidence>
<evidence type="ECO:0000256" key="3">
    <source>
        <dbReference type="ARBA" id="ARBA00012485"/>
    </source>
</evidence>
<comment type="caution">
    <text evidence="9">The sequence shown here is derived from an EMBL/GenBank/DDBJ whole genome shotgun (WGS) entry which is preliminary data.</text>
</comment>
<dbReference type="EMBL" id="JAPFFF010000011">
    <property type="protein sequence ID" value="KAK8878385.1"/>
    <property type="molecule type" value="Genomic_DNA"/>
</dbReference>
<keyword evidence="10" id="KW-1185">Reference proteome</keyword>
<proteinExistence type="inferred from homology"/>
<sequence length="1293" mass="147519">MSWDDPNLQNRFSQESYRKILEWCRSGNPDIQICALIELGETLSYGNDELLGDFPLREMTVQMVRFLKDKNFEFLQENAAQCISRFLECHTCSTRTLIENGALEVIRDLLNSCPSVPILLNLIHSCFIISEYRPADLGAVVGIKPLLNTFNFVGLVHQKTISKSISFMTSRSYYDSYIESIDTLISLMHLGDPTIAQNCLNASINIISQAPIETFTSKSSTTIKTLCDLLPNLQDNNQIQQIVRFLYRISSNPEAGRAIIDTGFDFSSLIGSTIIDIVDYEYEDENQNDDADDNNESATNDAGNDENNDENETNTDRSNNDNDNIEDPPEPKNPYSNKNLSPEVITMAYQTILNLLPPPQINGNGMWDTKRKPPSNTQEFAQRIQPILINVLLKTFEINVLALVALTQAIKFDKKYTVSDELVHSLCGFTQQQNILPYILYFVDSCPKPQNTQIFNKSGLMHLLINKRPNQNHHLYSYYENIIKKLTHGKTSNIKNNAFPFKTYNSIWTLIENLKETSSYDLLQDGFFIHMQNLFDKFIKSQNEINAKKPSMYELQPLIENLTELLHFLPIQRVFDPYGNSIFELNGNRPPVFISIKRDGNYDDDLSSNRRRRRHRSDSDNNDDDDDDNDDYEEELNNDYDGSENLNDIHRARYTQKNCVIFTEAYYNYEMLHIPDISITNNWRKSGRLSQIITPPQNLTNVTFTELAIYHRVFQSERYKKCIFSIDGKQQIYPYDPLFRTIEMYKNQLLGQNSDNNSDDINPQRYSLIKLTDCGSDYDDKLDDKLSVLTVPNNLIDPQMKKVLDFMKYLKLSIFPLWSTAKQNSPTLTKTSSSSSFLSFRNHKFESRLILFLNSPYLTVTCNTPAVQIIANYPFLFSYEAKMYVYKTTTLSYISALKNTIKLKNLLHHQHGRLISRTSNNSGGIGGNSNSSFNDHSTHIKVHLSREKIFDDGCILLKSLGHPFFLFDISFEGEEGIGIGPTQEFFTLMGLEFAKSKHKMWRNDHNGNESADGEAYATSKIGLYPMVGASLSLFELLGKFCGKAVEMGYLVPIPFSRPFFKVFAGEDVTMEEIDEQLAKSIKSSTPEILDGFTFEYPGTEFEMKKNGSNISINSKNIDEYKSLVEQYTINKEAVEAFKNGFHSIVSPGIDNIFDADEFKRLISGDDTNASANSLTKSDFRDNVIISHGYTKNSPQIEQLFEILESFSRDQKALFIRFVTGCERLPVGGLKNLSPKLTIARKVPEVKDQNPDDLLPSVMTCTNYFKLPSYSSKEIMKEKILLAISEGQGAFLLT</sequence>
<dbReference type="Gene3D" id="3.90.1750.10">
    <property type="entry name" value="Hect, E3 ligase catalytic domains"/>
    <property type="match status" value="1"/>
</dbReference>
<evidence type="ECO:0000256" key="6">
    <source>
        <dbReference type="PROSITE-ProRule" id="PRU00104"/>
    </source>
</evidence>
<dbReference type="Gene3D" id="3.30.2160.10">
    <property type="entry name" value="Hect, E3 ligase catalytic domain"/>
    <property type="match status" value="1"/>
</dbReference>
<evidence type="ECO:0000256" key="7">
    <source>
        <dbReference type="SAM" id="MobiDB-lite"/>
    </source>
</evidence>
<feature type="active site" description="Glycyl thioester intermediate" evidence="6">
    <location>
        <position position="1260"/>
    </location>
</feature>
<dbReference type="InterPro" id="IPR000569">
    <property type="entry name" value="HECT_dom"/>
</dbReference>
<feature type="region of interest" description="Disordered" evidence="7">
    <location>
        <begin position="604"/>
        <end position="645"/>
    </location>
</feature>
<feature type="compositionally biased region" description="Acidic residues" evidence="7">
    <location>
        <begin position="285"/>
        <end position="295"/>
    </location>
</feature>
<keyword evidence="4" id="KW-0808">Transferase</keyword>
<name>A0ABR2JKW5_9EUKA</name>
<feature type="compositionally biased region" description="Acidic residues" evidence="7">
    <location>
        <begin position="620"/>
        <end position="642"/>
    </location>
</feature>
<comment type="catalytic activity">
    <reaction evidence="1">
        <text>S-ubiquitinyl-[E2 ubiquitin-conjugating enzyme]-L-cysteine + [acceptor protein]-L-lysine = [E2 ubiquitin-conjugating enzyme]-L-cysteine + N(6)-ubiquitinyl-[acceptor protein]-L-lysine.</text>
        <dbReference type="EC" id="2.3.2.26"/>
    </reaction>
</comment>
<organism evidence="9 10">
    <name type="scientific">Tritrichomonas musculus</name>
    <dbReference type="NCBI Taxonomy" id="1915356"/>
    <lineage>
        <taxon>Eukaryota</taxon>
        <taxon>Metamonada</taxon>
        <taxon>Parabasalia</taxon>
        <taxon>Tritrichomonadida</taxon>
        <taxon>Tritrichomonadidae</taxon>
        <taxon>Tritrichomonas</taxon>
    </lineage>
</organism>
<dbReference type="PANTHER" id="PTHR45670:SF1">
    <property type="entry name" value="E3 UBIQUITIN-PROTEIN LIGASE HECTD1"/>
    <property type="match status" value="1"/>
</dbReference>
<feature type="compositionally biased region" description="Acidic residues" evidence="7">
    <location>
        <begin position="303"/>
        <end position="313"/>
    </location>
</feature>
<dbReference type="Gene3D" id="3.30.2410.10">
    <property type="entry name" value="Hect, E3 ligase catalytic domain"/>
    <property type="match status" value="1"/>
</dbReference>
<evidence type="ECO:0000256" key="2">
    <source>
        <dbReference type="ARBA" id="ARBA00006331"/>
    </source>
</evidence>
<dbReference type="InterPro" id="IPR016024">
    <property type="entry name" value="ARM-type_fold"/>
</dbReference>
<evidence type="ECO:0000256" key="4">
    <source>
        <dbReference type="ARBA" id="ARBA00022679"/>
    </source>
</evidence>
<dbReference type="InterPro" id="IPR035983">
    <property type="entry name" value="Hect_E3_ubiquitin_ligase"/>
</dbReference>
<dbReference type="SUPFAM" id="SSF56204">
    <property type="entry name" value="Hect, E3 ligase catalytic domain"/>
    <property type="match status" value="1"/>
</dbReference>
<feature type="domain" description="HECT" evidence="8">
    <location>
        <begin position="957"/>
        <end position="1293"/>
    </location>
</feature>
<dbReference type="PANTHER" id="PTHR45670">
    <property type="entry name" value="E3 UBIQUITIN-PROTEIN LIGASE TRIP12"/>
    <property type="match status" value="1"/>
</dbReference>
<comment type="similarity">
    <text evidence="2">Belongs to the UPL family. K-HECT subfamily.</text>
</comment>
<evidence type="ECO:0000259" key="8">
    <source>
        <dbReference type="PROSITE" id="PS50237"/>
    </source>
</evidence>
<gene>
    <name evidence="9" type="ORF">M9Y10_005153</name>
</gene>
<dbReference type="InterPro" id="IPR045322">
    <property type="entry name" value="HECTD1/TRIP12-like"/>
</dbReference>
<dbReference type="SUPFAM" id="SSF48371">
    <property type="entry name" value="ARM repeat"/>
    <property type="match status" value="1"/>
</dbReference>
<dbReference type="PROSITE" id="PS50237">
    <property type="entry name" value="HECT"/>
    <property type="match status" value="1"/>
</dbReference>
<keyword evidence="5 6" id="KW-0833">Ubl conjugation pathway</keyword>
<dbReference type="Pfam" id="PF00632">
    <property type="entry name" value="HECT"/>
    <property type="match status" value="1"/>
</dbReference>
<dbReference type="Proteomes" id="UP001470230">
    <property type="component" value="Unassembled WGS sequence"/>
</dbReference>
<dbReference type="EC" id="2.3.2.26" evidence="3"/>
<evidence type="ECO:0000256" key="1">
    <source>
        <dbReference type="ARBA" id="ARBA00000885"/>
    </source>
</evidence>